<dbReference type="Proteomes" id="UP000290889">
    <property type="component" value="Chromosome"/>
</dbReference>
<evidence type="ECO:0000259" key="2">
    <source>
        <dbReference type="Pfam" id="PF13239"/>
    </source>
</evidence>
<feature type="transmembrane region" description="Helical" evidence="1">
    <location>
        <begin position="61"/>
        <end position="85"/>
    </location>
</feature>
<dbReference type="KEGG" id="mur:EQY75_08100"/>
<feature type="transmembrane region" description="Helical" evidence="1">
    <location>
        <begin position="21"/>
        <end position="41"/>
    </location>
</feature>
<keyword evidence="4" id="KW-1185">Reference proteome</keyword>
<dbReference type="Pfam" id="PF13239">
    <property type="entry name" value="2TM"/>
    <property type="match status" value="1"/>
</dbReference>
<proteinExistence type="predicted"/>
<name>A0A411EA18_9FLAO</name>
<sequence length="116" mass="13527">MASKSLAAYKRAEKKVKDIKGFYRHLTIYLIVNAIIVIEGLEGINFLELNTSDIDPSFVEWLVWNVFSVPLLWGIVLLIHGLQVYSFHIPILKKWEAEQIRKMMEKEETKNNKPLI</sequence>
<dbReference type="EMBL" id="CP035544">
    <property type="protein sequence ID" value="QBA64488.1"/>
    <property type="molecule type" value="Genomic_DNA"/>
</dbReference>
<dbReference type="RefSeq" id="WP_129604733.1">
    <property type="nucleotide sequence ID" value="NZ_CP035544.1"/>
</dbReference>
<feature type="domain" description="2TM" evidence="2">
    <location>
        <begin position="10"/>
        <end position="105"/>
    </location>
</feature>
<dbReference type="InterPro" id="IPR025698">
    <property type="entry name" value="2TM_dom"/>
</dbReference>
<dbReference type="AlphaFoldDB" id="A0A411EA18"/>
<dbReference type="OrthoDB" id="8965954at2"/>
<organism evidence="3 4">
    <name type="scientific">Muriicola soli</name>
    <dbReference type="NCBI Taxonomy" id="2507538"/>
    <lineage>
        <taxon>Bacteria</taxon>
        <taxon>Pseudomonadati</taxon>
        <taxon>Bacteroidota</taxon>
        <taxon>Flavobacteriia</taxon>
        <taxon>Flavobacteriales</taxon>
        <taxon>Flavobacteriaceae</taxon>
        <taxon>Muriicola</taxon>
    </lineage>
</organism>
<accession>A0A411EA18</accession>
<gene>
    <name evidence="3" type="ORF">EQY75_08100</name>
</gene>
<keyword evidence="1" id="KW-0812">Transmembrane</keyword>
<reference evidence="3 4" key="1">
    <citation type="submission" date="2019-01" db="EMBL/GenBank/DDBJ databases">
        <title>Muriicola soli sp. nov., isolated from soil.</title>
        <authorList>
            <person name="Kang H.J."/>
            <person name="Kim S.B."/>
        </authorList>
    </citation>
    <scope>NUCLEOTIDE SEQUENCE [LARGE SCALE GENOMIC DNA]</scope>
    <source>
        <strain evidence="3 4">MMS17-SY002</strain>
    </source>
</reference>
<evidence type="ECO:0000313" key="4">
    <source>
        <dbReference type="Proteomes" id="UP000290889"/>
    </source>
</evidence>
<keyword evidence="1" id="KW-0472">Membrane</keyword>
<protein>
    <submittedName>
        <fullName evidence="3">2TM domain-containing protein</fullName>
    </submittedName>
</protein>
<keyword evidence="1" id="KW-1133">Transmembrane helix</keyword>
<evidence type="ECO:0000313" key="3">
    <source>
        <dbReference type="EMBL" id="QBA64488.1"/>
    </source>
</evidence>
<evidence type="ECO:0000256" key="1">
    <source>
        <dbReference type="SAM" id="Phobius"/>
    </source>
</evidence>